<dbReference type="Gene3D" id="2.40.128.100">
    <property type="entry name" value="OPCA outer membrane adhesin/invasin"/>
    <property type="match status" value="1"/>
</dbReference>
<accession>A0AAW3MXX6</accession>
<dbReference type="AlphaFoldDB" id="A0AAW3MXX6"/>
<proteinExistence type="predicted"/>
<protein>
    <submittedName>
        <fullName evidence="1">Uncharacterized protein</fullName>
    </submittedName>
</protein>
<name>A0AAW3MXX6_9BURK</name>
<comment type="caution">
    <text evidence="1">The sequence shown here is derived from an EMBL/GenBank/DDBJ whole genome shotgun (WGS) entry which is preliminary data.</text>
</comment>
<sequence>MANSTNPFARDIVEPVAVKSPYTFELGLTTHREVYKEYGQDGAKLMQEEAWMTGVKGGVTREFADIGGKLVLTGEFAMGKSDYTGSYMGGNYGELHINNLTRSLFEVTGMYKQTAPLWKGLTAGAGLGYRRLVDNLQEGSGGYKRTNDRLYLILGLEQEFQLKQWTITPGVQYKHILMSKQKSDLLGGVTVRQNDGYGAEASIAFAHKGDKFNTVVTPYYRIWDIKDSNVHSTGLYEPRNKTKEFGVSLTFQF</sequence>
<dbReference type="Proteomes" id="UP000056453">
    <property type="component" value="Unassembled WGS sequence"/>
</dbReference>
<evidence type="ECO:0000313" key="1">
    <source>
        <dbReference type="EMBL" id="KVP98168.1"/>
    </source>
</evidence>
<evidence type="ECO:0000313" key="2">
    <source>
        <dbReference type="Proteomes" id="UP000056453"/>
    </source>
</evidence>
<organism evidence="1 2">
    <name type="scientific">Burkholderia ubonensis</name>
    <dbReference type="NCBI Taxonomy" id="101571"/>
    <lineage>
        <taxon>Bacteria</taxon>
        <taxon>Pseudomonadati</taxon>
        <taxon>Pseudomonadota</taxon>
        <taxon>Betaproteobacteria</taxon>
        <taxon>Burkholderiales</taxon>
        <taxon>Burkholderiaceae</taxon>
        <taxon>Burkholderia</taxon>
        <taxon>Burkholderia cepacia complex</taxon>
    </lineage>
</organism>
<gene>
    <name evidence="1" type="ORF">WJ96_06240</name>
</gene>
<dbReference type="SUPFAM" id="SSF69917">
    <property type="entry name" value="OMPT-like"/>
    <property type="match status" value="1"/>
</dbReference>
<dbReference type="EMBL" id="LPBJ01000047">
    <property type="protein sequence ID" value="KVP98168.1"/>
    <property type="molecule type" value="Genomic_DNA"/>
</dbReference>
<keyword evidence="2" id="KW-1185">Reference proteome</keyword>
<reference evidence="1 2" key="1">
    <citation type="submission" date="2015-11" db="EMBL/GenBank/DDBJ databases">
        <title>Expanding the genomic diversity of Burkholderia species for the development of highly accurate diagnostics.</title>
        <authorList>
            <person name="Sahl J."/>
            <person name="Keim P."/>
            <person name="Wagner D."/>
        </authorList>
    </citation>
    <scope>NUCLEOTIDE SEQUENCE [LARGE SCALE GENOMIC DNA]</scope>
    <source>
        <strain evidence="1 2">MSMB1808WGS</strain>
    </source>
</reference>
<dbReference type="InterPro" id="IPR020080">
    <property type="entry name" value="OM_adhesin/peptidase_omptin"/>
</dbReference>
<dbReference type="GO" id="GO:0004190">
    <property type="term" value="F:aspartic-type endopeptidase activity"/>
    <property type="evidence" value="ECO:0007669"/>
    <property type="project" value="InterPro"/>
</dbReference>